<dbReference type="GeneID" id="114252707"/>
<dbReference type="InterPro" id="IPR001611">
    <property type="entry name" value="Leu-rich_rpt"/>
</dbReference>
<dbReference type="SMART" id="SM00365">
    <property type="entry name" value="LRR_SD22"/>
    <property type="match status" value="9"/>
</dbReference>
<accession>A0A6J2KLA3</accession>
<dbReference type="RefSeq" id="XP_028043106.1">
    <property type="nucleotide sequence ID" value="XM_028187305.1"/>
</dbReference>
<dbReference type="PROSITE" id="PS51450">
    <property type="entry name" value="LRR"/>
    <property type="match status" value="6"/>
</dbReference>
<dbReference type="InterPro" id="IPR032675">
    <property type="entry name" value="LRR_dom_sf"/>
</dbReference>
<keyword evidence="3" id="KW-1133">Transmembrane helix</keyword>
<proteinExistence type="predicted"/>
<dbReference type="SMART" id="SM00369">
    <property type="entry name" value="LRR_TYP"/>
    <property type="match status" value="18"/>
</dbReference>
<feature type="chain" id="PRO_5026737609" evidence="4">
    <location>
        <begin position="27"/>
        <end position="915"/>
    </location>
</feature>
<dbReference type="Pfam" id="PF00560">
    <property type="entry name" value="LRR_1"/>
    <property type="match status" value="1"/>
</dbReference>
<reference evidence="6" key="1">
    <citation type="submission" date="2025-08" db="UniProtKB">
        <authorList>
            <consortium name="RefSeq"/>
        </authorList>
    </citation>
    <scope>IDENTIFICATION</scope>
    <source>
        <tissue evidence="6">Silk gland</tissue>
    </source>
</reference>
<dbReference type="Pfam" id="PF13855">
    <property type="entry name" value="LRR_8"/>
    <property type="match status" value="7"/>
</dbReference>
<keyword evidence="4" id="KW-0732">Signal</keyword>
<protein>
    <submittedName>
        <fullName evidence="6">Chaoptin-like</fullName>
    </submittedName>
</protein>
<dbReference type="KEGG" id="bman:114252707"/>
<dbReference type="Proteomes" id="UP000504629">
    <property type="component" value="Unplaced"/>
</dbReference>
<keyword evidence="3" id="KW-0472">Membrane</keyword>
<name>A0A6J2KLA3_BOMMA</name>
<evidence type="ECO:0000256" key="4">
    <source>
        <dbReference type="SAM" id="SignalP"/>
    </source>
</evidence>
<dbReference type="InterPro" id="IPR050333">
    <property type="entry name" value="SLRP"/>
</dbReference>
<keyword evidence="3" id="KW-0812">Transmembrane</keyword>
<evidence type="ECO:0000313" key="6">
    <source>
        <dbReference type="RefSeq" id="XP_028043106.1"/>
    </source>
</evidence>
<keyword evidence="1" id="KW-0433">Leucine-rich repeat</keyword>
<evidence type="ECO:0000256" key="3">
    <source>
        <dbReference type="SAM" id="Phobius"/>
    </source>
</evidence>
<dbReference type="PANTHER" id="PTHR45712:SF22">
    <property type="entry name" value="INSULIN-LIKE GROWTH FACTOR-BINDING PROTEIN COMPLEX ACID LABILE SUBUNIT"/>
    <property type="match status" value="1"/>
</dbReference>
<keyword evidence="5" id="KW-1185">Reference proteome</keyword>
<dbReference type="AlphaFoldDB" id="A0A6J2KLA3"/>
<organism evidence="5 6">
    <name type="scientific">Bombyx mandarina</name>
    <name type="common">Wild silk moth</name>
    <name type="synonym">Wild silkworm</name>
    <dbReference type="NCBI Taxonomy" id="7092"/>
    <lineage>
        <taxon>Eukaryota</taxon>
        <taxon>Metazoa</taxon>
        <taxon>Ecdysozoa</taxon>
        <taxon>Arthropoda</taxon>
        <taxon>Hexapoda</taxon>
        <taxon>Insecta</taxon>
        <taxon>Pterygota</taxon>
        <taxon>Neoptera</taxon>
        <taxon>Endopterygota</taxon>
        <taxon>Lepidoptera</taxon>
        <taxon>Glossata</taxon>
        <taxon>Ditrysia</taxon>
        <taxon>Bombycoidea</taxon>
        <taxon>Bombycidae</taxon>
        <taxon>Bombycinae</taxon>
        <taxon>Bombyx</taxon>
    </lineage>
</organism>
<dbReference type="PANTHER" id="PTHR45712">
    <property type="entry name" value="AGAP008170-PA"/>
    <property type="match status" value="1"/>
</dbReference>
<dbReference type="PRINTS" id="PR00019">
    <property type="entry name" value="LEURICHRPT"/>
</dbReference>
<gene>
    <name evidence="6" type="primary">LOC114252707</name>
</gene>
<dbReference type="SUPFAM" id="SSF52058">
    <property type="entry name" value="L domain-like"/>
    <property type="match status" value="3"/>
</dbReference>
<dbReference type="InterPro" id="IPR003591">
    <property type="entry name" value="Leu-rich_rpt_typical-subtyp"/>
</dbReference>
<feature type="transmembrane region" description="Helical" evidence="3">
    <location>
        <begin position="860"/>
        <end position="880"/>
    </location>
</feature>
<evidence type="ECO:0000256" key="2">
    <source>
        <dbReference type="ARBA" id="ARBA00022737"/>
    </source>
</evidence>
<keyword evidence="2" id="KW-0677">Repeat</keyword>
<dbReference type="OrthoDB" id="1055097at2759"/>
<sequence length="915" mass="103930">MNLCSIRFHLQYVIVPLSLFVTTVMTNCELVDIVSNCQYTIVCHHHAGRASVPLCRGEQNITFVITGANTPLVNLNYFGATNFDERLRYFKVTNSTWSVLFTNAFKYFLNVFHVDFAGNNIKEIKSDAFANLPRLRYLNLSSNCISVIENRGFKVSDAGNVLETLDLSNNSLTNLYEHIFYPLINLKYLYLQSNLIHFIDDSAFLYTKNVVILHLENNLISSLNMTLIHLKALTDLDLSHNVMTHLSGFEINRLNSLVNLNLSHNELSTLDFDCFSNEYNIKIIDLSHNKIRSTIENTMFTNNKRLVFLNLYNNYISTIQDNTFANSSLVYLNLEKNNITGEIGQNMFTGLQNIITKSLDLSRQNITAINKYSFSKMYLLFSLNVSHNRISLVEQKSFGNALNVLDLSYNNISSLDFLNDSLSNLTELYLKNNGIRIVKKNAFQNQITLITLDLSDNKIIQIEQYSLPLKKIQYLLLSGNFISGVIKNNTFSGAKYLRFLNLSNFNITTVDDMAFVDLPVLARLNLSHNQIDSFKPNNFRGMENLYSLDISSNCLNTLVLNGTKLTNLLAFFLNNNNLTNISEIFPGNSGRSVHYLDMSFNNISDLTGVNNEKFPNISVLRLAHNQLVSFNNEYTNSLTTLVDLDLSSNRLTNVLLTYFKALLNVNLSDNNLTSIDSAMFQNSEYLKAVDLSNNKISTVKPGTFQSMKNLKLLNLSSNYLTELRYGSLKGLHKTELLDLSRNMIRNLSVDVFHECLKLESLILDYNQIKTFNVQELLENYLLNLKTLSLGGNPISCREVNLNVYAGRNKRVEVTSLDKIYHEDNVHGILCGDYLLSTTVGTTVVTVQQTTESLSSTSSIVLIWCCILTTLLVLVVVFLFIKRKKVYSVNLNRFINPININESELEMNGSEYQSDN</sequence>
<evidence type="ECO:0000256" key="1">
    <source>
        <dbReference type="ARBA" id="ARBA00022614"/>
    </source>
</evidence>
<evidence type="ECO:0000313" key="5">
    <source>
        <dbReference type="Proteomes" id="UP000504629"/>
    </source>
</evidence>
<dbReference type="Gene3D" id="3.80.10.10">
    <property type="entry name" value="Ribonuclease Inhibitor"/>
    <property type="match status" value="6"/>
</dbReference>
<feature type="signal peptide" evidence="4">
    <location>
        <begin position="1"/>
        <end position="26"/>
    </location>
</feature>